<keyword evidence="2" id="KW-1185">Reference proteome</keyword>
<dbReference type="EnsemblMetazoa" id="XM_031928101">
    <property type="protein sequence ID" value="XP_031783961"/>
    <property type="gene ID" value="LOC116417041"/>
</dbReference>
<dbReference type="OrthoDB" id="7615572at2759"/>
<dbReference type="RefSeq" id="XP_031783961.1">
    <property type="nucleotide sequence ID" value="XM_031928101.2"/>
</dbReference>
<dbReference type="PANTHER" id="PTHR31511">
    <property type="entry name" value="PROTEIN CBG23764"/>
    <property type="match status" value="1"/>
</dbReference>
<sequence length="109" mass="12839">MQKNGEETIDIKYFTTESTAAYLSTDLQEWFKNSIKESILTQLEEFQEKDSGWTLKSIISLCINMKKYSPIKGTSYIPLPKFIVSSFWLQKSRKTLEFLFRFPRCSTQM</sequence>
<evidence type="ECO:0000313" key="1">
    <source>
        <dbReference type="EnsemblMetazoa" id="XP_031783961"/>
    </source>
</evidence>
<dbReference type="PANTHER" id="PTHR31511:SF12">
    <property type="entry name" value="RHO TERMINATION FACTOR N-TERMINAL DOMAIN-CONTAINING PROTEIN"/>
    <property type="match status" value="1"/>
</dbReference>
<dbReference type="AlphaFoldDB" id="A0A7M7QB79"/>
<proteinExistence type="predicted"/>
<organism evidence="1 2">
    <name type="scientific">Nasonia vitripennis</name>
    <name type="common">Parasitic wasp</name>
    <dbReference type="NCBI Taxonomy" id="7425"/>
    <lineage>
        <taxon>Eukaryota</taxon>
        <taxon>Metazoa</taxon>
        <taxon>Ecdysozoa</taxon>
        <taxon>Arthropoda</taxon>
        <taxon>Hexapoda</taxon>
        <taxon>Insecta</taxon>
        <taxon>Pterygota</taxon>
        <taxon>Neoptera</taxon>
        <taxon>Endopterygota</taxon>
        <taxon>Hymenoptera</taxon>
        <taxon>Apocrita</taxon>
        <taxon>Proctotrupomorpha</taxon>
        <taxon>Chalcidoidea</taxon>
        <taxon>Pteromalidae</taxon>
        <taxon>Pteromalinae</taxon>
        <taxon>Nasonia</taxon>
    </lineage>
</organism>
<dbReference type="InParanoid" id="A0A7M7QB79"/>
<evidence type="ECO:0000313" key="2">
    <source>
        <dbReference type="Proteomes" id="UP000002358"/>
    </source>
</evidence>
<dbReference type="GeneID" id="116417041"/>
<reference evidence="1" key="1">
    <citation type="submission" date="2021-01" db="UniProtKB">
        <authorList>
            <consortium name="EnsemblMetazoa"/>
        </authorList>
    </citation>
    <scope>IDENTIFICATION</scope>
</reference>
<name>A0A7M7QB79_NASVI</name>
<dbReference type="Proteomes" id="UP000002358">
    <property type="component" value="Unassembled WGS sequence"/>
</dbReference>
<dbReference type="KEGG" id="nvi:116417041"/>
<accession>A0A7M7QB79</accession>
<protein>
    <submittedName>
        <fullName evidence="1">Uncharacterized protein</fullName>
    </submittedName>
</protein>